<keyword evidence="11" id="KW-0862">Zinc</keyword>
<dbReference type="Pfam" id="PF12619">
    <property type="entry name" value="MCM2_N"/>
    <property type="match status" value="1"/>
</dbReference>
<dbReference type="PROSITE" id="PS50051">
    <property type="entry name" value="MCM_2"/>
    <property type="match status" value="1"/>
</dbReference>
<dbReference type="Pfam" id="PF17207">
    <property type="entry name" value="MCM_OB"/>
    <property type="match status" value="1"/>
</dbReference>
<feature type="region of interest" description="Disordered" evidence="19">
    <location>
        <begin position="1"/>
        <end position="72"/>
    </location>
</feature>
<keyword evidence="14" id="KW-0539">Nucleus</keyword>
<comment type="catalytic activity">
    <reaction evidence="16">
        <text>ATP + H2O = ADP + phosphate + H(+)</text>
        <dbReference type="Rhea" id="RHEA:13065"/>
        <dbReference type="ChEBI" id="CHEBI:15377"/>
        <dbReference type="ChEBI" id="CHEBI:15378"/>
        <dbReference type="ChEBI" id="CHEBI:30616"/>
        <dbReference type="ChEBI" id="CHEBI:43474"/>
        <dbReference type="ChEBI" id="CHEBI:456216"/>
        <dbReference type="EC" id="3.6.4.12"/>
    </reaction>
</comment>
<gene>
    <name evidence="21" type="ORF">PHYBLDRAFT_154485</name>
</gene>
<dbReference type="InterPro" id="IPR027417">
    <property type="entry name" value="P-loop_NTPase"/>
</dbReference>
<dbReference type="SUPFAM" id="SSF50249">
    <property type="entry name" value="Nucleic acid-binding proteins"/>
    <property type="match status" value="1"/>
</dbReference>
<dbReference type="GO" id="GO:0017116">
    <property type="term" value="F:single-stranded DNA helicase activity"/>
    <property type="evidence" value="ECO:0007669"/>
    <property type="project" value="TreeGrafter"/>
</dbReference>
<feature type="compositionally biased region" description="Basic residues" evidence="19">
    <location>
        <begin position="1"/>
        <end position="10"/>
    </location>
</feature>
<sequence>MSNSDRKRRRDSIGAARSEAVDSPGFSQPPPSSPGFFHSEVDFAPEAEEGVIDDPFDDVAGSDDDEGEDLFGAGMEKDYANDVRQDQYEEDGVDDVFYEALDVSDRQAAEMAMRRRDAAIQQRQGRMANAFLDPMDEEADTMAIPTRQRRRHMHDGQNDDLENMGAAEMTLDDLRTIKNATVSEWITQEAPRRTIKREFKDFLQTYVDEHGTSVYGERIKDMGERNRESFEVNYEHLTQSKAILAYFLANSPIAMLKIFDDVALSVTLLQYPEYERIHREIHVRITDLPALNTLRELRQGQLNCLVRVAGVVTRRSGVFPQLKWVKFNCAKCGELLGPFYQDIHNEIKIHTCPSCQSRGPFNLNMEQTVYRNYQKLTIQESPGTVPPGRLPRHREVICLWDLIDQAKPGEEIEVIGVYRNNFDASLSTKNGFPVFATIIEANYINKKEDMFAAYKLTDDDKKMIIAMGKDKRIGRKIVKSIAPSIYGHENIKRSIALSLFGGVPKNIQGKHMIRGDINILLLGDPGTAKSQFLKYVEKTAHRAVFTTGQGASAVGLTASVHKDPITREWTLEGGALVLADRGVCLIDEFDKMNDADRTSIHEAMEQQSISISKAGIITTLQARCSILAAANPIRGRYNASIPFSQNVELTEPILSRFDVLCVVKDIVDPEQDHVLATNVIASHIRSHPVYNAGEDGLAQPLKEDTEIIPQDLLRKYIMYAREKIHPKLQQVDEDKLSRLYSELRRESLASGSIPITVRHLESMIRMAEANAKMHLREYVRSDDVDMAITVALDSFISAQKFSMMKALRKRFAKYIVNLHDRDELLLATLDSICKEKRRLYQLRYKRLPSDISVAMSELENKARDMHIHDLQPFLHSRLFEQNRYKLEPSKGEIIKVYTEPTH</sequence>
<keyword evidence="15" id="KW-0131">Cell cycle</keyword>
<dbReference type="FunFam" id="3.30.1640.10:FF:000003">
    <property type="entry name" value="DNA helicase"/>
    <property type="match status" value="1"/>
</dbReference>
<evidence type="ECO:0000256" key="5">
    <source>
        <dbReference type="ARBA" id="ARBA00022705"/>
    </source>
</evidence>
<dbReference type="GO" id="GO:0006279">
    <property type="term" value="P:premeiotic DNA replication"/>
    <property type="evidence" value="ECO:0007669"/>
    <property type="project" value="UniProtKB-ARBA"/>
</dbReference>
<keyword evidence="13" id="KW-0238">DNA-binding</keyword>
<keyword evidence="5" id="KW-0235">DNA replication</keyword>
<dbReference type="Gene3D" id="3.40.50.300">
    <property type="entry name" value="P-loop containing nucleotide triphosphate hydrolases"/>
    <property type="match status" value="1"/>
</dbReference>
<dbReference type="Proteomes" id="UP000077315">
    <property type="component" value="Unassembled WGS sequence"/>
</dbReference>
<keyword evidence="9" id="KW-0378">Hydrolase</keyword>
<evidence type="ECO:0000256" key="1">
    <source>
        <dbReference type="ARBA" id="ARBA00004123"/>
    </source>
</evidence>
<dbReference type="RefSeq" id="XP_018296984.1">
    <property type="nucleotide sequence ID" value="XM_018433329.1"/>
</dbReference>
<name>A0A167Q2C7_PHYB8</name>
<dbReference type="GO" id="GO:0016887">
    <property type="term" value="F:ATP hydrolysis activity"/>
    <property type="evidence" value="ECO:0007669"/>
    <property type="project" value="RHEA"/>
</dbReference>
<dbReference type="EMBL" id="KV440973">
    <property type="protein sequence ID" value="OAD78944.1"/>
    <property type="molecule type" value="Genomic_DNA"/>
</dbReference>
<feature type="compositionally biased region" description="Acidic residues" evidence="19">
    <location>
        <begin position="43"/>
        <end position="69"/>
    </location>
</feature>
<reference evidence="22" key="1">
    <citation type="submission" date="2015-06" db="EMBL/GenBank/DDBJ databases">
        <title>Expansion of signal transduction pathways in fungi by whole-genome duplication.</title>
        <authorList>
            <consortium name="DOE Joint Genome Institute"/>
            <person name="Corrochano L.M."/>
            <person name="Kuo A."/>
            <person name="Marcet-Houben M."/>
            <person name="Polaino S."/>
            <person name="Salamov A."/>
            <person name="Villalobos J.M."/>
            <person name="Alvarez M.I."/>
            <person name="Avalos J."/>
            <person name="Benito E.P."/>
            <person name="Benoit I."/>
            <person name="Burger G."/>
            <person name="Camino L.P."/>
            <person name="Canovas D."/>
            <person name="Cerda-Olmedo E."/>
            <person name="Cheng J.-F."/>
            <person name="Dominguez A."/>
            <person name="Elias M."/>
            <person name="Eslava A.P."/>
            <person name="Glaser F."/>
            <person name="Grimwood J."/>
            <person name="Gutierrez G."/>
            <person name="Heitman J."/>
            <person name="Henrissat B."/>
            <person name="Iturriaga E.A."/>
            <person name="Lang B.F."/>
            <person name="Lavin J.L."/>
            <person name="Lee S."/>
            <person name="Li W."/>
            <person name="Lindquist E."/>
            <person name="Lopez-Garcia S."/>
            <person name="Luque E.M."/>
            <person name="Marcos A.T."/>
            <person name="Martin J."/>
            <person name="McCluskey K."/>
            <person name="Medina H.R."/>
            <person name="Miralles-Duran A."/>
            <person name="Miyazaki A."/>
            <person name="Munoz-Torres E."/>
            <person name="Oguiza J.A."/>
            <person name="Ohm R."/>
            <person name="Olmedo M."/>
            <person name="Orejas M."/>
            <person name="Ortiz-Castellanos L."/>
            <person name="Pisabarro A.G."/>
            <person name="Rodriguez-Romero J."/>
            <person name="Ruiz-Herrera J."/>
            <person name="Ruiz-Vazquez R."/>
            <person name="Sanz C."/>
            <person name="Schackwitz W."/>
            <person name="Schmutz J."/>
            <person name="Shahriari M."/>
            <person name="Shelest E."/>
            <person name="Silva-Franco F."/>
            <person name="Soanes D."/>
            <person name="Syed K."/>
            <person name="Tagua V.G."/>
            <person name="Talbot N.J."/>
            <person name="Thon M."/>
            <person name="De vries R.P."/>
            <person name="Wiebenga A."/>
            <person name="Yadav J.S."/>
            <person name="Braun E.L."/>
            <person name="Baker S."/>
            <person name="Garre V."/>
            <person name="Horwitz B."/>
            <person name="Torres-Martinez S."/>
            <person name="Idnurm A."/>
            <person name="Herrera-Estrella A."/>
            <person name="Gabaldon T."/>
            <person name="Grigoriev I.V."/>
        </authorList>
    </citation>
    <scope>NUCLEOTIDE SEQUENCE [LARGE SCALE GENOMIC DNA]</scope>
    <source>
        <strain evidence="22">NRRL 1555(-)</strain>
    </source>
</reference>
<dbReference type="FunFam" id="2.20.28.10:FF:000002">
    <property type="entry name" value="DNA helicase"/>
    <property type="match status" value="1"/>
</dbReference>
<evidence type="ECO:0000256" key="14">
    <source>
        <dbReference type="ARBA" id="ARBA00023242"/>
    </source>
</evidence>
<dbReference type="InterPro" id="IPR008045">
    <property type="entry name" value="MCM2"/>
</dbReference>
<evidence type="ECO:0000256" key="12">
    <source>
        <dbReference type="ARBA" id="ARBA00022840"/>
    </source>
</evidence>
<evidence type="ECO:0000256" key="13">
    <source>
        <dbReference type="ARBA" id="ARBA00023125"/>
    </source>
</evidence>
<dbReference type="Pfam" id="PF14551">
    <property type="entry name" value="MCM_N"/>
    <property type="match status" value="1"/>
</dbReference>
<evidence type="ECO:0000256" key="11">
    <source>
        <dbReference type="ARBA" id="ARBA00022833"/>
    </source>
</evidence>
<dbReference type="SUPFAM" id="SSF52540">
    <property type="entry name" value="P-loop containing nucleoside triphosphate hydrolases"/>
    <property type="match status" value="1"/>
</dbReference>
<dbReference type="InterPro" id="IPR001208">
    <property type="entry name" value="MCM_dom"/>
</dbReference>
<evidence type="ECO:0000256" key="18">
    <source>
        <dbReference type="ARBA" id="ARBA00078186"/>
    </source>
</evidence>
<keyword evidence="6" id="KW-0479">Metal-binding</keyword>
<evidence type="ECO:0000256" key="16">
    <source>
        <dbReference type="ARBA" id="ARBA00047995"/>
    </source>
</evidence>
<dbReference type="GO" id="GO:0003682">
    <property type="term" value="F:chromatin binding"/>
    <property type="evidence" value="ECO:0007669"/>
    <property type="project" value="UniProtKB-ARBA"/>
</dbReference>
<evidence type="ECO:0000256" key="6">
    <source>
        <dbReference type="ARBA" id="ARBA00022723"/>
    </source>
</evidence>
<dbReference type="GeneID" id="28994235"/>
<dbReference type="SMART" id="SM00350">
    <property type="entry name" value="MCM"/>
    <property type="match status" value="1"/>
</dbReference>
<dbReference type="GO" id="GO:0043596">
    <property type="term" value="C:nuclear replication fork"/>
    <property type="evidence" value="ECO:0007669"/>
    <property type="project" value="UniProtKB-ARBA"/>
</dbReference>
<dbReference type="OrthoDB" id="844at2759"/>
<keyword evidence="22" id="KW-1185">Reference proteome</keyword>
<dbReference type="Gene3D" id="2.20.28.10">
    <property type="match status" value="1"/>
</dbReference>
<dbReference type="GO" id="GO:0000727">
    <property type="term" value="P:double-strand break repair via break-induced replication"/>
    <property type="evidence" value="ECO:0007669"/>
    <property type="project" value="TreeGrafter"/>
</dbReference>
<dbReference type="Gene3D" id="2.40.50.140">
    <property type="entry name" value="Nucleic acid-binding proteins"/>
    <property type="match status" value="1"/>
</dbReference>
<dbReference type="EC" id="3.6.4.12" evidence="3"/>
<keyword evidence="12" id="KW-0067">ATP-binding</keyword>
<evidence type="ECO:0000313" key="21">
    <source>
        <dbReference type="EMBL" id="OAD78944.1"/>
    </source>
</evidence>
<dbReference type="Pfam" id="PF23669">
    <property type="entry name" value="WHD_MCM2"/>
    <property type="match status" value="1"/>
</dbReference>
<dbReference type="Gene3D" id="3.30.1640.10">
    <property type="entry name" value="mini-chromosome maintenance (MCM) complex, chain A, domain 1"/>
    <property type="match status" value="1"/>
</dbReference>
<dbReference type="CDD" id="cd17753">
    <property type="entry name" value="MCM2"/>
    <property type="match status" value="1"/>
</dbReference>
<comment type="similarity">
    <text evidence="2">Belongs to the MCM family.</text>
</comment>
<dbReference type="PANTHER" id="PTHR11630">
    <property type="entry name" value="DNA REPLICATION LICENSING FACTOR MCM FAMILY MEMBER"/>
    <property type="match status" value="1"/>
</dbReference>
<keyword evidence="8" id="KW-0863">Zinc-finger</keyword>
<dbReference type="FunCoup" id="A0A167Q2C7">
    <property type="interactions" value="699"/>
</dbReference>
<dbReference type="Pfam" id="PF00493">
    <property type="entry name" value="MCM"/>
    <property type="match status" value="1"/>
</dbReference>
<evidence type="ECO:0000256" key="4">
    <source>
        <dbReference type="ARBA" id="ARBA00018925"/>
    </source>
</evidence>
<evidence type="ECO:0000256" key="2">
    <source>
        <dbReference type="ARBA" id="ARBA00008010"/>
    </source>
</evidence>
<accession>A0A167Q2C7</accession>
<dbReference type="GO" id="GO:0031261">
    <property type="term" value="C:DNA replication preinitiation complex"/>
    <property type="evidence" value="ECO:0007669"/>
    <property type="project" value="UniProtKB-ARBA"/>
</dbReference>
<evidence type="ECO:0000256" key="19">
    <source>
        <dbReference type="SAM" id="MobiDB-lite"/>
    </source>
</evidence>
<dbReference type="InterPro" id="IPR018525">
    <property type="entry name" value="MCM_CS"/>
</dbReference>
<dbReference type="InterPro" id="IPR031327">
    <property type="entry name" value="MCM"/>
</dbReference>
<dbReference type="PRINTS" id="PR01657">
    <property type="entry name" value="MCMFAMILY"/>
</dbReference>
<dbReference type="FunFam" id="3.40.50.300:FF:000138">
    <property type="entry name" value="DNA helicase"/>
    <property type="match status" value="1"/>
</dbReference>
<dbReference type="Pfam" id="PF17855">
    <property type="entry name" value="MCM_lid"/>
    <property type="match status" value="1"/>
</dbReference>
<dbReference type="InterPro" id="IPR012340">
    <property type="entry name" value="NA-bd_OB-fold"/>
</dbReference>
<dbReference type="VEuPathDB" id="FungiDB:PHYBLDRAFT_154485"/>
<dbReference type="PRINTS" id="PR01658">
    <property type="entry name" value="MCMPROTEIN2"/>
</dbReference>
<dbReference type="InterPro" id="IPR027925">
    <property type="entry name" value="MCM_N"/>
</dbReference>
<comment type="subcellular location">
    <subcellularLocation>
        <location evidence="1">Nucleus</location>
    </subcellularLocation>
</comment>
<proteinExistence type="inferred from homology"/>
<dbReference type="InterPro" id="IPR059098">
    <property type="entry name" value="WHD_MCM2"/>
</dbReference>
<evidence type="ECO:0000256" key="9">
    <source>
        <dbReference type="ARBA" id="ARBA00022801"/>
    </source>
</evidence>
<dbReference type="GO" id="GO:0008270">
    <property type="term" value="F:zinc ion binding"/>
    <property type="evidence" value="ECO:0007669"/>
    <property type="project" value="UniProtKB-KW"/>
</dbReference>
<dbReference type="GO" id="GO:0043138">
    <property type="term" value="F:3'-5' DNA helicase activity"/>
    <property type="evidence" value="ECO:0007669"/>
    <property type="project" value="TreeGrafter"/>
</dbReference>
<dbReference type="STRING" id="763407.A0A167Q2C7"/>
<evidence type="ECO:0000256" key="3">
    <source>
        <dbReference type="ARBA" id="ARBA00012551"/>
    </source>
</evidence>
<dbReference type="GO" id="GO:0005524">
    <property type="term" value="F:ATP binding"/>
    <property type="evidence" value="ECO:0007669"/>
    <property type="project" value="UniProtKB-KW"/>
</dbReference>
<evidence type="ECO:0000256" key="15">
    <source>
        <dbReference type="ARBA" id="ARBA00023306"/>
    </source>
</evidence>
<evidence type="ECO:0000259" key="20">
    <source>
        <dbReference type="PROSITE" id="PS50051"/>
    </source>
</evidence>
<evidence type="ECO:0000313" key="22">
    <source>
        <dbReference type="Proteomes" id="UP000077315"/>
    </source>
</evidence>
<evidence type="ECO:0000256" key="8">
    <source>
        <dbReference type="ARBA" id="ARBA00022771"/>
    </source>
</evidence>
<keyword evidence="7" id="KW-0547">Nucleotide-binding</keyword>
<dbReference type="PANTHER" id="PTHR11630:SF44">
    <property type="entry name" value="DNA REPLICATION LICENSING FACTOR MCM2"/>
    <property type="match status" value="1"/>
</dbReference>
<dbReference type="GO" id="GO:1902975">
    <property type="term" value="P:mitotic DNA replication initiation"/>
    <property type="evidence" value="ECO:0007669"/>
    <property type="project" value="TreeGrafter"/>
</dbReference>
<keyword evidence="10" id="KW-0347">Helicase</keyword>
<evidence type="ECO:0000256" key="10">
    <source>
        <dbReference type="ARBA" id="ARBA00022806"/>
    </source>
</evidence>
<dbReference type="AlphaFoldDB" id="A0A167Q2C7"/>
<dbReference type="InParanoid" id="A0A167Q2C7"/>
<organism evidence="21 22">
    <name type="scientific">Phycomyces blakesleeanus (strain ATCC 8743b / DSM 1359 / FGSC 10004 / NBRC 33097 / NRRL 1555)</name>
    <dbReference type="NCBI Taxonomy" id="763407"/>
    <lineage>
        <taxon>Eukaryota</taxon>
        <taxon>Fungi</taxon>
        <taxon>Fungi incertae sedis</taxon>
        <taxon>Mucoromycota</taxon>
        <taxon>Mucoromycotina</taxon>
        <taxon>Mucoromycetes</taxon>
        <taxon>Mucorales</taxon>
        <taxon>Phycomycetaceae</taxon>
        <taxon>Phycomyces</taxon>
    </lineage>
</organism>
<dbReference type="InterPro" id="IPR041562">
    <property type="entry name" value="MCM_lid"/>
</dbReference>
<protein>
    <recommendedName>
        <fullName evidence="4">DNA replication licensing factor MCM2</fullName>
        <ecNumber evidence="3">3.6.4.12</ecNumber>
    </recommendedName>
    <alternativeName>
        <fullName evidence="17">DNA replication licensing factor mcm2</fullName>
    </alternativeName>
    <alternativeName>
        <fullName evidence="18">Minichromosome maintenance protein 2</fullName>
    </alternativeName>
</protein>
<dbReference type="PROSITE" id="PS00847">
    <property type="entry name" value="MCM_1"/>
    <property type="match status" value="1"/>
</dbReference>
<dbReference type="GO" id="GO:0042555">
    <property type="term" value="C:MCM complex"/>
    <property type="evidence" value="ECO:0007669"/>
    <property type="project" value="InterPro"/>
</dbReference>
<dbReference type="GO" id="GO:0003697">
    <property type="term" value="F:single-stranded DNA binding"/>
    <property type="evidence" value="ECO:0007669"/>
    <property type="project" value="TreeGrafter"/>
</dbReference>
<dbReference type="GO" id="GO:0005656">
    <property type="term" value="C:nuclear pre-replicative complex"/>
    <property type="evidence" value="ECO:0007669"/>
    <property type="project" value="UniProtKB-ARBA"/>
</dbReference>
<dbReference type="InterPro" id="IPR033762">
    <property type="entry name" value="MCM_OB"/>
</dbReference>
<evidence type="ECO:0000256" key="7">
    <source>
        <dbReference type="ARBA" id="ARBA00022741"/>
    </source>
</evidence>
<evidence type="ECO:0000256" key="17">
    <source>
        <dbReference type="ARBA" id="ARBA00074927"/>
    </source>
</evidence>
<feature type="domain" description="MCM C-terminal AAA(+) ATPase" evidence="20">
    <location>
        <begin position="473"/>
        <end position="679"/>
    </location>
</feature>